<reference evidence="2 3" key="1">
    <citation type="submission" date="2015-05" db="EMBL/GenBank/DDBJ databases">
        <title>Photobacterium galathea sp. nov.</title>
        <authorList>
            <person name="Machado H."/>
            <person name="Gram L."/>
        </authorList>
    </citation>
    <scope>NUCLEOTIDE SEQUENCE [LARGE SCALE GENOMIC DNA]</scope>
    <source>
        <strain evidence="2 3">CGMCC 1.12159</strain>
    </source>
</reference>
<accession>A0A0J1H267</accession>
<dbReference type="PATRIC" id="fig|1195763.3.peg.2150"/>
<comment type="caution">
    <text evidence="2">The sequence shown here is derived from an EMBL/GenBank/DDBJ whole genome shotgun (WGS) entry which is preliminary data.</text>
</comment>
<dbReference type="Proteomes" id="UP000036097">
    <property type="component" value="Unassembled WGS sequence"/>
</dbReference>
<keyword evidence="3" id="KW-1185">Reference proteome</keyword>
<name>A0A0J1H267_9GAMM</name>
<evidence type="ECO:0000313" key="3">
    <source>
        <dbReference type="Proteomes" id="UP000036097"/>
    </source>
</evidence>
<evidence type="ECO:0000256" key="1">
    <source>
        <dbReference type="SAM" id="SignalP"/>
    </source>
</evidence>
<keyword evidence="1" id="KW-0732">Signal</keyword>
<proteinExistence type="predicted"/>
<dbReference type="STRING" id="1195763.ABT56_10265"/>
<sequence length="60" mass="6440">MKFVCKIVFGVLFAALFSSSVLASGGGRNTEFGQNACKLPSGEYIFVPWHVCLLKGGRSI</sequence>
<gene>
    <name evidence="2" type="ORF">ABT56_10265</name>
</gene>
<dbReference type="AlphaFoldDB" id="A0A0J1H267"/>
<feature type="signal peptide" evidence="1">
    <location>
        <begin position="1"/>
        <end position="23"/>
    </location>
</feature>
<organism evidence="2 3">
    <name type="scientific">Photobacterium aquae</name>
    <dbReference type="NCBI Taxonomy" id="1195763"/>
    <lineage>
        <taxon>Bacteria</taxon>
        <taxon>Pseudomonadati</taxon>
        <taxon>Pseudomonadota</taxon>
        <taxon>Gammaproteobacteria</taxon>
        <taxon>Vibrionales</taxon>
        <taxon>Vibrionaceae</taxon>
        <taxon>Photobacterium</taxon>
    </lineage>
</organism>
<dbReference type="EMBL" id="LDOT01000012">
    <property type="protein sequence ID" value="KLV05900.1"/>
    <property type="molecule type" value="Genomic_DNA"/>
</dbReference>
<dbReference type="RefSeq" id="WP_157037814.1">
    <property type="nucleotide sequence ID" value="NZ_LDOT01000012.1"/>
</dbReference>
<evidence type="ECO:0000313" key="2">
    <source>
        <dbReference type="EMBL" id="KLV05900.1"/>
    </source>
</evidence>
<feature type="chain" id="PRO_5005252120" evidence="1">
    <location>
        <begin position="24"/>
        <end position="60"/>
    </location>
</feature>
<protein>
    <submittedName>
        <fullName evidence="2">Uncharacterized protein</fullName>
    </submittedName>
</protein>